<feature type="region of interest" description="Disordered" evidence="1">
    <location>
        <begin position="1"/>
        <end position="120"/>
    </location>
</feature>
<gene>
    <name evidence="3" type="ORF">D9Q98_010028</name>
</gene>
<organism evidence="3 4">
    <name type="scientific">Chlorella vulgaris</name>
    <name type="common">Green alga</name>
    <dbReference type="NCBI Taxonomy" id="3077"/>
    <lineage>
        <taxon>Eukaryota</taxon>
        <taxon>Viridiplantae</taxon>
        <taxon>Chlorophyta</taxon>
        <taxon>core chlorophytes</taxon>
        <taxon>Trebouxiophyceae</taxon>
        <taxon>Chlorellales</taxon>
        <taxon>Chlorellaceae</taxon>
        <taxon>Chlorella clade</taxon>
        <taxon>Chlorella</taxon>
    </lineage>
</organism>
<comment type="caution">
    <text evidence="3">The sequence shown here is derived from an EMBL/GenBank/DDBJ whole genome shotgun (WGS) entry which is preliminary data.</text>
</comment>
<reference evidence="3" key="2">
    <citation type="submission" date="2020-11" db="EMBL/GenBank/DDBJ databases">
        <authorList>
            <person name="Cecchin M."/>
            <person name="Marcolungo L."/>
            <person name="Rossato M."/>
            <person name="Girolomoni L."/>
            <person name="Cosentino E."/>
            <person name="Cuine S."/>
            <person name="Li-Beisson Y."/>
            <person name="Delledonne M."/>
            <person name="Ballottari M."/>
        </authorList>
    </citation>
    <scope>NUCLEOTIDE SEQUENCE</scope>
    <source>
        <strain evidence="3">211/11P</strain>
        <tissue evidence="3">Whole cell</tissue>
    </source>
</reference>
<feature type="compositionally biased region" description="Acidic residues" evidence="1">
    <location>
        <begin position="168"/>
        <end position="182"/>
    </location>
</feature>
<feature type="region of interest" description="Disordered" evidence="1">
    <location>
        <begin position="597"/>
        <end position="623"/>
    </location>
</feature>
<reference evidence="3" key="1">
    <citation type="journal article" date="2019" name="Plant J.">
        <title>Chlorella vulgaris genome assembly and annotation reveals the molecular basis for metabolic acclimation to high light conditions.</title>
        <authorList>
            <person name="Cecchin M."/>
            <person name="Marcolungo L."/>
            <person name="Rossato M."/>
            <person name="Girolomoni L."/>
            <person name="Cosentino E."/>
            <person name="Cuine S."/>
            <person name="Li-Beisson Y."/>
            <person name="Delledonne M."/>
            <person name="Ballottari M."/>
        </authorList>
    </citation>
    <scope>NUCLEOTIDE SEQUENCE</scope>
    <source>
        <strain evidence="3">211/11P</strain>
    </source>
</reference>
<dbReference type="EMBL" id="SIDB01000013">
    <property type="protein sequence ID" value="KAI3424478.1"/>
    <property type="molecule type" value="Genomic_DNA"/>
</dbReference>
<dbReference type="InterPro" id="IPR052584">
    <property type="entry name" value="U2_snRNP_Complex_Component"/>
</dbReference>
<proteinExistence type="predicted"/>
<evidence type="ECO:0000256" key="1">
    <source>
        <dbReference type="SAM" id="MobiDB-lite"/>
    </source>
</evidence>
<dbReference type="PANTHER" id="PTHR12785:SF6">
    <property type="entry name" value="SPLICING FACTOR 3B SUBUNIT 2"/>
    <property type="match status" value="1"/>
</dbReference>
<dbReference type="Proteomes" id="UP001055712">
    <property type="component" value="Unassembled WGS sequence"/>
</dbReference>
<feature type="compositionally biased region" description="Basic residues" evidence="1">
    <location>
        <begin position="20"/>
        <end position="32"/>
    </location>
</feature>
<dbReference type="OrthoDB" id="10260794at2759"/>
<dbReference type="AlphaFoldDB" id="A0A9D4YSX7"/>
<dbReference type="SMART" id="SM00581">
    <property type="entry name" value="PSP"/>
    <property type="match status" value="1"/>
</dbReference>
<keyword evidence="4" id="KW-1185">Reference proteome</keyword>
<evidence type="ECO:0000259" key="2">
    <source>
        <dbReference type="SMART" id="SM00581"/>
    </source>
</evidence>
<feature type="compositionally biased region" description="Acidic residues" evidence="1">
    <location>
        <begin position="440"/>
        <end position="466"/>
    </location>
</feature>
<dbReference type="GO" id="GO:0005634">
    <property type="term" value="C:nucleus"/>
    <property type="evidence" value="ECO:0007669"/>
    <property type="project" value="InterPro"/>
</dbReference>
<feature type="domain" description="PSP proline-rich" evidence="2">
    <location>
        <begin position="336"/>
        <end position="389"/>
    </location>
</feature>
<evidence type="ECO:0000313" key="3">
    <source>
        <dbReference type="EMBL" id="KAI3424478.1"/>
    </source>
</evidence>
<dbReference type="PANTHER" id="PTHR12785">
    <property type="entry name" value="SPLICING FACTOR 3B"/>
    <property type="match status" value="1"/>
</dbReference>
<dbReference type="Pfam" id="PF04046">
    <property type="entry name" value="PSP"/>
    <property type="match status" value="1"/>
</dbReference>
<feature type="region of interest" description="Disordered" evidence="1">
    <location>
        <begin position="137"/>
        <end position="187"/>
    </location>
</feature>
<dbReference type="InterPro" id="IPR006568">
    <property type="entry name" value="PSP_pro-rich"/>
</dbReference>
<protein>
    <recommendedName>
        <fullName evidence="2">PSP proline-rich domain-containing protein</fullName>
    </recommendedName>
</protein>
<evidence type="ECO:0000313" key="4">
    <source>
        <dbReference type="Proteomes" id="UP001055712"/>
    </source>
</evidence>
<feature type="region of interest" description="Disordered" evidence="1">
    <location>
        <begin position="439"/>
        <end position="498"/>
    </location>
</feature>
<sequence length="623" mass="67599">MVADGEAAPAQNGTKLTAAQKKKLKAKQRKQNKKAEREALATTQAKAVDAKQSKPQDDDEEEPVEIEYVSAPLEFDFLVDSGAATGGGDTEMPEASGLGLGSAVPAAGGEGGQQQPSAAEDFQRILQRFGTVEELLGTATPPAEDGKAGDGATGEAGGEEAPAAAGEDGGEGDSEGDGEGEEGLSRKKRRLASRLKISELKQACERPDVVEIWDVTAQDPKLLVYLKAYRNTVTIPRHWSQKRKYLQGKRGLEKPPFKLPEFIEATGIGEMRQAYLEKADGQKMKQKAKERMQPKMGKLDIDYQVLHDAFFKYQTKPKLSGQGEMYYEGKEFEASITHARPGVLSAELQTALGMSEGSPPPWLVNMQRYGPPPSYPSLKIPGLNAPIPPGSQFGYHPGGWGKPPVDEFGRPIYGDVFGVDEDEADEDELAVDKVVRWGELESEEEESEEEEEEEEEEDEDRDETESLADGYASVASGFASTLPSGIETPSEIDLRKTSEGPKQLYTVLEQQKAAVGASTLMGSEHTYVIPGAGKEKLSIAAQKRLEALRRDLPSDVDVSIDPSELEGLDDAALRELYEIRVQEQRAASGREDFSDMVAAKAAQQKRKATDKAGGDAKKGKFKF</sequence>
<accession>A0A9D4YSX7</accession>
<name>A0A9D4YSX7_CHLVU</name>
<dbReference type="Pfam" id="PF04037">
    <property type="entry name" value="DUF382"/>
    <property type="match status" value="1"/>
</dbReference>
<dbReference type="InterPro" id="IPR007180">
    <property type="entry name" value="DUF382"/>
</dbReference>
<feature type="compositionally biased region" description="Basic and acidic residues" evidence="1">
    <location>
        <begin position="607"/>
        <end position="623"/>
    </location>
</feature>